<proteinExistence type="inferred from homology"/>
<dbReference type="AlphaFoldDB" id="A0A1Y5FBU4"/>
<dbReference type="InterPro" id="IPR002583">
    <property type="entry name" value="Ribosomal_bS20"/>
</dbReference>
<evidence type="ECO:0000256" key="5">
    <source>
        <dbReference type="ARBA" id="ARBA00022980"/>
    </source>
</evidence>
<keyword evidence="6 8" id="KW-0687">Ribonucleoprotein</keyword>
<evidence type="ECO:0000256" key="7">
    <source>
        <dbReference type="ARBA" id="ARBA00035136"/>
    </source>
</evidence>
<keyword evidence="5 8" id="KW-0689">Ribosomal protein</keyword>
<comment type="similarity">
    <text evidence="2 8">Belongs to the bacterial ribosomal protein bS20 family.</text>
</comment>
<dbReference type="PANTHER" id="PTHR33398:SF1">
    <property type="entry name" value="SMALL RIBOSOMAL SUBUNIT PROTEIN BS20C"/>
    <property type="match status" value="1"/>
</dbReference>
<dbReference type="Pfam" id="PF01649">
    <property type="entry name" value="Ribosomal_S20p"/>
    <property type="match status" value="1"/>
</dbReference>
<protein>
    <recommendedName>
        <fullName evidence="7 8">Small ribosomal subunit protein bS20</fullName>
    </recommendedName>
</protein>
<evidence type="ECO:0000313" key="9">
    <source>
        <dbReference type="EMBL" id="OUR96330.1"/>
    </source>
</evidence>
<dbReference type="SUPFAM" id="SSF46992">
    <property type="entry name" value="Ribosomal protein S20"/>
    <property type="match status" value="1"/>
</dbReference>
<dbReference type="FunFam" id="1.20.58.110:FF:000001">
    <property type="entry name" value="30S ribosomal protein S20"/>
    <property type="match status" value="1"/>
</dbReference>
<comment type="caution">
    <text evidence="9">The sequence shown here is derived from an EMBL/GenBank/DDBJ whole genome shotgun (WGS) entry which is preliminary data.</text>
</comment>
<evidence type="ECO:0000256" key="2">
    <source>
        <dbReference type="ARBA" id="ARBA00007634"/>
    </source>
</evidence>
<dbReference type="HAMAP" id="MF_00500">
    <property type="entry name" value="Ribosomal_bS20"/>
    <property type="match status" value="1"/>
</dbReference>
<evidence type="ECO:0000256" key="6">
    <source>
        <dbReference type="ARBA" id="ARBA00023274"/>
    </source>
</evidence>
<dbReference type="NCBIfam" id="TIGR00029">
    <property type="entry name" value="S20"/>
    <property type="match status" value="1"/>
</dbReference>
<evidence type="ECO:0000256" key="4">
    <source>
        <dbReference type="ARBA" id="ARBA00022884"/>
    </source>
</evidence>
<comment type="function">
    <text evidence="1 8">Binds directly to 16S ribosomal RNA.</text>
</comment>
<dbReference type="GO" id="GO:0070181">
    <property type="term" value="F:small ribosomal subunit rRNA binding"/>
    <property type="evidence" value="ECO:0007669"/>
    <property type="project" value="TreeGrafter"/>
</dbReference>
<dbReference type="GO" id="GO:0006412">
    <property type="term" value="P:translation"/>
    <property type="evidence" value="ECO:0007669"/>
    <property type="project" value="UniProtKB-UniRule"/>
</dbReference>
<organism evidence="9 10">
    <name type="scientific">Halobacteriovorax marinus</name>
    <dbReference type="NCBI Taxonomy" id="97084"/>
    <lineage>
        <taxon>Bacteria</taxon>
        <taxon>Pseudomonadati</taxon>
        <taxon>Bdellovibrionota</taxon>
        <taxon>Bacteriovoracia</taxon>
        <taxon>Bacteriovoracales</taxon>
        <taxon>Halobacteriovoraceae</taxon>
        <taxon>Halobacteriovorax</taxon>
    </lineage>
</organism>
<dbReference type="GO" id="GO:0005829">
    <property type="term" value="C:cytosol"/>
    <property type="evidence" value="ECO:0007669"/>
    <property type="project" value="TreeGrafter"/>
</dbReference>
<name>A0A1Y5FBU4_9BACT</name>
<evidence type="ECO:0000256" key="8">
    <source>
        <dbReference type="HAMAP-Rule" id="MF_00500"/>
    </source>
</evidence>
<evidence type="ECO:0000256" key="1">
    <source>
        <dbReference type="ARBA" id="ARBA00003134"/>
    </source>
</evidence>
<dbReference type="EMBL" id="MAAO01000006">
    <property type="protein sequence ID" value="OUR96330.1"/>
    <property type="molecule type" value="Genomic_DNA"/>
</dbReference>
<reference evidence="10" key="1">
    <citation type="journal article" date="2017" name="Proc. Natl. Acad. Sci. U.S.A.">
        <title>Simulation of Deepwater Horizon oil plume reveals substrate specialization within a complex community of hydrocarbon-degraders.</title>
        <authorList>
            <person name="Hu P."/>
            <person name="Dubinsky E.A."/>
            <person name="Probst A.J."/>
            <person name="Wang J."/>
            <person name="Sieber C.M.K."/>
            <person name="Tom L.M."/>
            <person name="Gardinali P."/>
            <person name="Banfield J.F."/>
            <person name="Atlas R.M."/>
            <person name="Andersen G.L."/>
        </authorList>
    </citation>
    <scope>NUCLEOTIDE SEQUENCE [LARGE SCALE GENOMIC DNA]</scope>
</reference>
<sequence>MANHKSAKKRARQTIVRTERNTVRKSATKNVVKAIRKAIEENDKATATGLLGKVQKFVARLSKHGVIKPNAAARTTSRLTKQVNSL</sequence>
<accession>A0A1Y5FBU4</accession>
<dbReference type="PANTHER" id="PTHR33398">
    <property type="entry name" value="30S RIBOSOMAL PROTEIN S20"/>
    <property type="match status" value="1"/>
</dbReference>
<dbReference type="InterPro" id="IPR036510">
    <property type="entry name" value="Ribosomal_bS20_sf"/>
</dbReference>
<dbReference type="Proteomes" id="UP000196531">
    <property type="component" value="Unassembled WGS sequence"/>
</dbReference>
<keyword evidence="3 8" id="KW-0699">rRNA-binding</keyword>
<dbReference type="GO" id="GO:0003735">
    <property type="term" value="F:structural constituent of ribosome"/>
    <property type="evidence" value="ECO:0007669"/>
    <property type="project" value="InterPro"/>
</dbReference>
<dbReference type="GO" id="GO:0015935">
    <property type="term" value="C:small ribosomal subunit"/>
    <property type="evidence" value="ECO:0007669"/>
    <property type="project" value="TreeGrafter"/>
</dbReference>
<evidence type="ECO:0000256" key="3">
    <source>
        <dbReference type="ARBA" id="ARBA00022730"/>
    </source>
</evidence>
<gene>
    <name evidence="8" type="primary">rpsT</name>
    <name evidence="9" type="ORF">A9Q84_08215</name>
</gene>
<dbReference type="Gene3D" id="1.20.58.110">
    <property type="entry name" value="Ribosomal protein S20"/>
    <property type="match status" value="1"/>
</dbReference>
<evidence type="ECO:0000313" key="10">
    <source>
        <dbReference type="Proteomes" id="UP000196531"/>
    </source>
</evidence>
<keyword evidence="4 8" id="KW-0694">RNA-binding</keyword>